<protein>
    <recommendedName>
        <fullName evidence="1">Carboxylesterase type B domain-containing protein</fullName>
    </recommendedName>
</protein>
<dbReference type="GeneID" id="92050947"/>
<evidence type="ECO:0000313" key="2">
    <source>
        <dbReference type="EMBL" id="KAK8066826.1"/>
    </source>
</evidence>
<evidence type="ECO:0000259" key="1">
    <source>
        <dbReference type="Pfam" id="PF00135"/>
    </source>
</evidence>
<dbReference type="PANTHER" id="PTHR11559">
    <property type="entry name" value="CARBOXYLESTERASE"/>
    <property type="match status" value="1"/>
</dbReference>
<dbReference type="RefSeq" id="XP_066663579.1">
    <property type="nucleotide sequence ID" value="XM_066817887.1"/>
</dbReference>
<gene>
    <name evidence="2" type="ORF">PG997_013573</name>
</gene>
<evidence type="ECO:0000313" key="3">
    <source>
        <dbReference type="Proteomes" id="UP001433268"/>
    </source>
</evidence>
<comment type="caution">
    <text evidence="2">The sequence shown here is derived from an EMBL/GenBank/DDBJ whole genome shotgun (WGS) entry which is preliminary data.</text>
</comment>
<name>A0ABR1V6K0_9PEZI</name>
<accession>A0ABR1V6K0</accession>
<dbReference type="InterPro" id="IPR002018">
    <property type="entry name" value="CarbesteraseB"/>
</dbReference>
<dbReference type="InterPro" id="IPR050309">
    <property type="entry name" value="Type-B_Carboxylest/Lipase"/>
</dbReference>
<dbReference type="EMBL" id="JAQQWN010000009">
    <property type="protein sequence ID" value="KAK8066826.1"/>
    <property type="molecule type" value="Genomic_DNA"/>
</dbReference>
<reference evidence="2 3" key="1">
    <citation type="submission" date="2023-01" db="EMBL/GenBank/DDBJ databases">
        <title>Analysis of 21 Apiospora genomes using comparative genomics revels a genus with tremendous synthesis potential of carbohydrate active enzymes and secondary metabolites.</title>
        <authorList>
            <person name="Sorensen T."/>
        </authorList>
    </citation>
    <scope>NUCLEOTIDE SEQUENCE [LARGE SCALE GENOMIC DNA]</scope>
    <source>
        <strain evidence="2 3">CBS 114990</strain>
    </source>
</reference>
<organism evidence="2 3">
    <name type="scientific">Apiospora hydei</name>
    <dbReference type="NCBI Taxonomy" id="1337664"/>
    <lineage>
        <taxon>Eukaryota</taxon>
        <taxon>Fungi</taxon>
        <taxon>Dikarya</taxon>
        <taxon>Ascomycota</taxon>
        <taxon>Pezizomycotina</taxon>
        <taxon>Sordariomycetes</taxon>
        <taxon>Xylariomycetidae</taxon>
        <taxon>Amphisphaeriales</taxon>
        <taxon>Apiosporaceae</taxon>
        <taxon>Apiospora</taxon>
    </lineage>
</organism>
<dbReference type="InterPro" id="IPR029058">
    <property type="entry name" value="AB_hydrolase_fold"/>
</dbReference>
<keyword evidence="3" id="KW-1185">Reference proteome</keyword>
<dbReference type="Proteomes" id="UP001433268">
    <property type="component" value="Unassembled WGS sequence"/>
</dbReference>
<sequence length="70" mass="7658">MNPPPYTGSPDRLSQNYRLGPLGFLNGKQMAELGLLNIGMLDQRLALHWIQENIAAFGGDPSKVTLFGES</sequence>
<feature type="domain" description="Carboxylesterase type B" evidence="1">
    <location>
        <begin position="15"/>
        <end position="70"/>
    </location>
</feature>
<dbReference type="SUPFAM" id="SSF53474">
    <property type="entry name" value="alpha/beta-Hydrolases"/>
    <property type="match status" value="1"/>
</dbReference>
<proteinExistence type="predicted"/>
<dbReference type="Gene3D" id="3.40.50.1820">
    <property type="entry name" value="alpha/beta hydrolase"/>
    <property type="match status" value="1"/>
</dbReference>
<dbReference type="Pfam" id="PF00135">
    <property type="entry name" value="COesterase"/>
    <property type="match status" value="1"/>
</dbReference>